<dbReference type="EMBL" id="CCSB01000001">
    <property type="protein sequence ID" value="CDZ76580.1"/>
    <property type="molecule type" value="Genomic_DNA"/>
</dbReference>
<dbReference type="InterPro" id="IPR036457">
    <property type="entry name" value="PPM-type-like_dom_sf"/>
</dbReference>
<dbReference type="GO" id="GO:0004842">
    <property type="term" value="F:ubiquitin-protein transferase activity"/>
    <property type="evidence" value="ECO:0007669"/>
    <property type="project" value="InterPro"/>
</dbReference>
<dbReference type="GO" id="GO:0016567">
    <property type="term" value="P:protein ubiquitination"/>
    <property type="evidence" value="ECO:0007669"/>
    <property type="project" value="InterPro"/>
</dbReference>
<evidence type="ECO:0000256" key="2">
    <source>
        <dbReference type="ARBA" id="ARBA00022801"/>
    </source>
</evidence>
<dbReference type="SMART" id="SM00504">
    <property type="entry name" value="Ubox"/>
    <property type="match status" value="1"/>
</dbReference>
<dbReference type="CDD" id="cd00143">
    <property type="entry name" value="PP2Cc"/>
    <property type="match status" value="1"/>
</dbReference>
<dbReference type="RefSeq" id="WP_043873087.1">
    <property type="nucleotide sequence ID" value="NZ_CCVW01000001.1"/>
</dbReference>
<dbReference type="PROSITE" id="PS50234">
    <property type="entry name" value="VWFA"/>
    <property type="match status" value="1"/>
</dbReference>
<dbReference type="GO" id="GO:0004722">
    <property type="term" value="F:protein serine/threonine phosphatase activity"/>
    <property type="evidence" value="ECO:0007669"/>
    <property type="project" value="InterPro"/>
</dbReference>
<protein>
    <submittedName>
        <fullName evidence="7">Cobaltochelatase subunit</fullName>
    </submittedName>
</protein>
<dbReference type="SUPFAM" id="SSF57850">
    <property type="entry name" value="RING/U-box"/>
    <property type="match status" value="1"/>
</dbReference>
<dbReference type="STRING" id="1034943.BN59_00854"/>
<dbReference type="Gene3D" id="3.30.40.10">
    <property type="entry name" value="Zinc/RING finger domain, C3HC4 (zinc finger)"/>
    <property type="match status" value="1"/>
</dbReference>
<feature type="domain" description="VWFA" evidence="5">
    <location>
        <begin position="775"/>
        <end position="914"/>
    </location>
</feature>
<dbReference type="SMART" id="SM00327">
    <property type="entry name" value="VWA"/>
    <property type="match status" value="1"/>
</dbReference>
<dbReference type="Gene3D" id="3.60.40.10">
    <property type="entry name" value="PPM-type phosphatase domain"/>
    <property type="match status" value="2"/>
</dbReference>
<keyword evidence="3" id="KW-0904">Protein phosphatase</keyword>
<sequence length="1780" mass="193773">MKKDEMSPGNHLAAEVLQYSPLNNEPESHHQAGGYGDIHLQGNRPSQEDGGLFVQLNSAVELSPAQVAERMWTALKNVDDLVKQQETNQPQMKNQGTTACIASVHQKHLITANLADSVLFAVLYSPEGKVIGATRVTQDLHKPTQKNERARIESQGGKVFFGRVNGSLAVARAIGDHQHNTYGEVVSEVISSDASLGIYSLDEMQKALNPKGLAVGKMQFIMTCDGVTEPAENSLDIEHHTYLYQCLDAINNGQPGNLPESELARLLAEQAIADGSGDNVSASVMTYNPQNTNTSYFAIFDGHGGQRVVHEVVQNFANSLNQQLTMTENVYQQQAQSVQNKQANFLRDNAEIFKTISASSVQLAPEAQSQTTTTTVAPTVQSQTTTTTVVPTAQSQTLTTTAENDSLAKRKAIEGKAHQLLAAGQADKIIFKNLNYIAGNAEHNQKQPLGLVQFIFANQEKQEKFKILAEQLSKTKVAYCGKANLNPYVVELLPAVVATMDLAALQPAKAPEQMVVEQVPAQKKGITNSQAELQALMKLLNLSDNFTLGEAIDDGGCFFDSLAQTLNQLGNTDIYSENYLRLLCQEYFFANKAEVNAWNKADNGLELGDDYAFVKYNKAQLEADFYGRSPIWGRPSVEGKILCRKLNLDALYVVELIIDPDNGSLIPAVFKATKTGYTQLSGLPQDVIGKEPVLLVHQGKLHFVPLLSQVKPSHGKDKDKELPKKAVVQTTTTTTATVASQKKGYELKISRHPTDNKKVLVKASVTPAIERKPQHVVFVLDRSGSMKYYGAIEMVKEATKQLVRKALHPDDSFSVIVYDGKPEVLVAKTKQSEAQAALKKISQISTGGGTEIQKGLALIGNGGSYPVQVDDVANTSIVLLTDGENGTTITAENEVELLKQRLGSDIAPIIVSMGVGRHYKPQFLAGFGKLTGLDTTIHISNGNSMAAGFNTAAKFINPHLAESTELKLSVTADNFASEQAQNLGVLFVDEPGTYVFELDQMPNEVTLALTSTFDNKQLSTMQNLSEIARVDRDIVALYANQLLLQKDEVPYVDWKTYDAHKKQRAVELEREILSLLSPAYASDSDLVKRVRSNLVTIIKSLYGVLEDDNQAKAAKSDSGTTSVSSGVIAEYVKFGLTGLDNYNPETKSLALEENEYRLAGSDIDYVKSQNPYLISFSAAFSKDHAVLIDQNSPVIQAKLKSLGGAIKGKITAQGKLETVAEQVKSTFTRSKIHTWSYHSKQSLQLGGNYIACIPFEDFVNTAEGESRHQSLLSAQFVADLVKKGQLANGSVRQFFGISEDGQTAHSWLSYHPQGSDSLFIIDPSNHPSVYDLSTPTAVIKARRDYAARGLAGVLDGCLATYKKLKLEEQDPISDNLLGSIADEQIFQDKGYVDPISLEVMAKPVRIKGQPEQQVFDEASLKAWFTSCGAHPINPLTRQPCSTELVPAIDIRDRIIFEIQSQNNAIPSEKVIEMSENRKQKQSKALSNGIYALKYAVDNGIAYSAEDLIPQSKSDTATVALPFFTKPDLTAIYQKFSGVRAAVGAASLMLVSPGQELPATGEIPLVQLGYSDTDEVQLQLSFRNEKDAVALASLLNGEGYETIGIDRTVINNPQYGSFNATVVIGGKEIKPYLEDLVGITKHDMAFLFRIVGLGGHYCQLYLDSARLDGLEAALRGFQEGKSKAEGSLGIISSYLSATFLAPPTVSVVEQAEIATTLLSIIAQVRENEGTALYERSSSKPVLELLRPDSALKNALKDYMDLVIALVCSSQYVPASAPTLAV</sequence>
<dbReference type="InterPro" id="IPR036465">
    <property type="entry name" value="vWFA_dom_sf"/>
</dbReference>
<dbReference type="InterPro" id="IPR000222">
    <property type="entry name" value="PP2C_BS"/>
</dbReference>
<organism evidence="7 8">
    <name type="scientific">Legionella massiliensis</name>
    <dbReference type="NCBI Taxonomy" id="1034943"/>
    <lineage>
        <taxon>Bacteria</taxon>
        <taxon>Pseudomonadati</taxon>
        <taxon>Pseudomonadota</taxon>
        <taxon>Gammaproteobacteria</taxon>
        <taxon>Legionellales</taxon>
        <taxon>Legionellaceae</taxon>
        <taxon>Legionella</taxon>
    </lineage>
</organism>
<dbReference type="InterPro" id="IPR002035">
    <property type="entry name" value="VWF_A"/>
</dbReference>
<dbReference type="eggNOG" id="COG2304">
    <property type="taxonomic scope" value="Bacteria"/>
</dbReference>
<name>A0A078KQC0_9GAMM</name>
<accession>A0A078KQC0</accession>
<dbReference type="PANTHER" id="PTHR47992">
    <property type="entry name" value="PROTEIN PHOSPHATASE"/>
    <property type="match status" value="1"/>
</dbReference>
<dbReference type="InterPro" id="IPR015655">
    <property type="entry name" value="PP2C"/>
</dbReference>
<dbReference type="PROSITE" id="PS51746">
    <property type="entry name" value="PPM_2"/>
    <property type="match status" value="1"/>
</dbReference>
<dbReference type="Proteomes" id="UP000044071">
    <property type="component" value="Unassembled WGS sequence"/>
</dbReference>
<dbReference type="CDD" id="cd22754">
    <property type="entry name" value="OTU_wMelOTU-like"/>
    <property type="match status" value="1"/>
</dbReference>
<dbReference type="Pfam" id="PF13519">
    <property type="entry name" value="VWA_2"/>
    <property type="match status" value="1"/>
</dbReference>
<keyword evidence="8" id="KW-1185">Reference proteome</keyword>
<evidence type="ECO:0000313" key="8">
    <source>
        <dbReference type="Proteomes" id="UP000044071"/>
    </source>
</evidence>
<dbReference type="GO" id="GO:0046872">
    <property type="term" value="F:metal ion binding"/>
    <property type="evidence" value="ECO:0007669"/>
    <property type="project" value="UniProtKB-KW"/>
</dbReference>
<gene>
    <name evidence="7" type="ORF">BN59_00854</name>
</gene>
<dbReference type="InterPro" id="IPR001932">
    <property type="entry name" value="PPM-type_phosphatase-like_dom"/>
</dbReference>
<evidence type="ECO:0000313" key="7">
    <source>
        <dbReference type="EMBL" id="CDZ76580.1"/>
    </source>
</evidence>
<dbReference type="OrthoDB" id="5648735at2"/>
<evidence type="ECO:0000256" key="3">
    <source>
        <dbReference type="ARBA" id="ARBA00022912"/>
    </source>
</evidence>
<evidence type="ECO:0000256" key="4">
    <source>
        <dbReference type="SAM" id="MobiDB-lite"/>
    </source>
</evidence>
<evidence type="ECO:0000256" key="1">
    <source>
        <dbReference type="ARBA" id="ARBA00022723"/>
    </source>
</evidence>
<evidence type="ECO:0000259" key="6">
    <source>
        <dbReference type="PROSITE" id="PS51746"/>
    </source>
</evidence>
<dbReference type="eggNOG" id="COG0790">
    <property type="taxonomic scope" value="Bacteria"/>
</dbReference>
<dbReference type="SMART" id="SM00332">
    <property type="entry name" value="PP2Cc"/>
    <property type="match status" value="1"/>
</dbReference>
<proteinExistence type="predicted"/>
<reference evidence="7 8" key="1">
    <citation type="submission" date="2014-06" db="EMBL/GenBank/DDBJ databases">
        <authorList>
            <person name="Urmite Genomes Urmite Genomes"/>
        </authorList>
    </citation>
    <scope>NUCLEOTIDE SEQUENCE [LARGE SCALE GENOMIC DNA]</scope>
</reference>
<dbReference type="PROSITE" id="PS01032">
    <property type="entry name" value="PPM_1"/>
    <property type="match status" value="1"/>
</dbReference>
<dbReference type="Pfam" id="PF00481">
    <property type="entry name" value="PP2C"/>
    <property type="match status" value="1"/>
</dbReference>
<dbReference type="SUPFAM" id="SSF81606">
    <property type="entry name" value="PP2C-like"/>
    <property type="match status" value="2"/>
</dbReference>
<feature type="region of interest" description="Disordered" evidence="4">
    <location>
        <begin position="23"/>
        <end position="46"/>
    </location>
</feature>
<keyword evidence="2" id="KW-0378">Hydrolase</keyword>
<keyword evidence="1" id="KW-0479">Metal-binding</keyword>
<dbReference type="Gene3D" id="3.40.50.410">
    <property type="entry name" value="von Willebrand factor, type A domain"/>
    <property type="match status" value="1"/>
</dbReference>
<dbReference type="SUPFAM" id="SSF53300">
    <property type="entry name" value="vWA-like"/>
    <property type="match status" value="1"/>
</dbReference>
<dbReference type="InterPro" id="IPR003613">
    <property type="entry name" value="Ubox_domain"/>
</dbReference>
<feature type="domain" description="PPM-type phosphatase" evidence="6">
    <location>
        <begin position="34"/>
        <end position="287"/>
    </location>
</feature>
<evidence type="ECO:0000259" key="5">
    <source>
        <dbReference type="PROSITE" id="PS50234"/>
    </source>
</evidence>
<dbReference type="InterPro" id="IPR013083">
    <property type="entry name" value="Znf_RING/FYVE/PHD"/>
</dbReference>